<feature type="region of interest" description="Disordered" evidence="1">
    <location>
        <begin position="139"/>
        <end position="165"/>
    </location>
</feature>
<evidence type="ECO:0008006" key="4">
    <source>
        <dbReference type="Google" id="ProtNLM"/>
    </source>
</evidence>
<sequence length="338" mass="36157">MTAIPTPREVLTSILSTLSAYDPKEHHHHHHQPASDSNIRSTQRRVDNYNNPPSNPLKLVPNSHRALLTTLHVLYPSTLLPALDLLDRRLVTRIRIPPSSSSLTNDPVGVNSDASAGPGRSFFLVRSAQQQHQSQLARHRQHHHTTTTDFLAANPVGASSTSTRAGGSGKVYVIRLDAWNCSCAAFAFSAFPPESSASARSASRSGHPAGTLLDRLRGGIGAGDDGGSEGAARQEEDDAGPGRPPLRKSAYDITPAATNDDYGGDGFTSVQKGEEGREHRPHEFGGLSTDGTPDSGIANVPCCKHLLACVLGERWSSLLGTYIEDRVVGREEAAGLYE</sequence>
<feature type="region of interest" description="Disordered" evidence="1">
    <location>
        <begin position="23"/>
        <end position="58"/>
    </location>
</feature>
<feature type="compositionally biased region" description="Gly residues" evidence="1">
    <location>
        <begin position="218"/>
        <end position="229"/>
    </location>
</feature>
<feature type="compositionally biased region" description="Low complexity" evidence="1">
    <location>
        <begin position="195"/>
        <end position="205"/>
    </location>
</feature>
<feature type="compositionally biased region" description="Basic and acidic residues" evidence="1">
    <location>
        <begin position="272"/>
        <end position="283"/>
    </location>
</feature>
<evidence type="ECO:0000256" key="1">
    <source>
        <dbReference type="SAM" id="MobiDB-lite"/>
    </source>
</evidence>
<organism evidence="2 3">
    <name type="scientific">Microdochium bolleyi</name>
    <dbReference type="NCBI Taxonomy" id="196109"/>
    <lineage>
        <taxon>Eukaryota</taxon>
        <taxon>Fungi</taxon>
        <taxon>Dikarya</taxon>
        <taxon>Ascomycota</taxon>
        <taxon>Pezizomycotina</taxon>
        <taxon>Sordariomycetes</taxon>
        <taxon>Xylariomycetidae</taxon>
        <taxon>Xylariales</taxon>
        <taxon>Microdochiaceae</taxon>
        <taxon>Microdochium</taxon>
    </lineage>
</organism>
<evidence type="ECO:0000313" key="2">
    <source>
        <dbReference type="EMBL" id="KXJ97030.1"/>
    </source>
</evidence>
<feature type="region of interest" description="Disordered" evidence="1">
    <location>
        <begin position="195"/>
        <end position="292"/>
    </location>
</feature>
<proteinExistence type="predicted"/>
<dbReference type="OrthoDB" id="74545at2759"/>
<dbReference type="STRING" id="196109.A0A136JIQ4"/>
<dbReference type="Proteomes" id="UP000070501">
    <property type="component" value="Unassembled WGS sequence"/>
</dbReference>
<dbReference type="EMBL" id="KQ964245">
    <property type="protein sequence ID" value="KXJ97030.1"/>
    <property type="molecule type" value="Genomic_DNA"/>
</dbReference>
<name>A0A136JIQ4_9PEZI</name>
<dbReference type="AlphaFoldDB" id="A0A136JIQ4"/>
<reference evidence="3" key="1">
    <citation type="submission" date="2016-02" db="EMBL/GenBank/DDBJ databases">
        <title>Draft genome sequence of Microdochium bolleyi, a fungal endophyte of beachgrass.</title>
        <authorList>
            <consortium name="DOE Joint Genome Institute"/>
            <person name="David A.S."/>
            <person name="May G."/>
            <person name="Haridas S."/>
            <person name="Lim J."/>
            <person name="Wang M."/>
            <person name="Labutti K."/>
            <person name="Lipzen A."/>
            <person name="Barry K."/>
            <person name="Grigoriev I.V."/>
        </authorList>
    </citation>
    <scope>NUCLEOTIDE SEQUENCE [LARGE SCALE GENOMIC DNA]</scope>
    <source>
        <strain evidence="3">J235TASD1</strain>
    </source>
</reference>
<protein>
    <recommendedName>
        <fullName evidence="4">SWIM-type domain-containing protein</fullName>
    </recommendedName>
</protein>
<gene>
    <name evidence="2" type="ORF">Micbo1qcDRAFT_155773</name>
</gene>
<accession>A0A136JIQ4</accession>
<keyword evidence="3" id="KW-1185">Reference proteome</keyword>
<evidence type="ECO:0000313" key="3">
    <source>
        <dbReference type="Proteomes" id="UP000070501"/>
    </source>
</evidence>
<dbReference type="InParanoid" id="A0A136JIQ4"/>